<dbReference type="SUPFAM" id="SSF82185">
    <property type="entry name" value="Histone H3 K4-specific methyltransferase SET7/9 N-terminal domain"/>
    <property type="match status" value="2"/>
</dbReference>
<dbReference type="Pfam" id="PF13472">
    <property type="entry name" value="Lipase_GDSL_2"/>
    <property type="match status" value="1"/>
</dbReference>
<dbReference type="Proteomes" id="UP001515480">
    <property type="component" value="Unassembled WGS sequence"/>
</dbReference>
<sequence>MLSEEELRELRMDCHAEDVAIDVERMRLWTSEQATRYFESGGLDEPGVRVLLYGDSIAGGWTRVSPQPTADCPWAGWLHRELRGAARQVEGEGIMGATTQRLLELIDGSLGLRTKMREATTALGRSYDLVIVSAGMNDHRSLSGGSMATAAWRDALVERLRTLQEVIHSAGARCVMLGTPSRACRGDGAIVSKTNARIRSKLLPDLFIDTAALMPAQEKHLFSLDGLHFTEEGYEELAIRLGKLLRGYLATGELYQGKTEDGRPHGFGYYNYSDGSVYQGEFIHGMKSGRGVLRSKDGAVYEGAFLNDVKHGRGVHRSASGAVYEGEYANDVRHGFGIATFPDGAEYEGAFVDDKFEGRGVFRYQDGTVHSGLFKNGLKHGPGCYTYATGAADLCVFEADDDVGEGVRFSSDRCTAWRLINGEINRIIDIDFAKDIARRIGATLSLSVFMLGA</sequence>
<gene>
    <name evidence="3" type="ORF">AB1Y20_022054</name>
</gene>
<evidence type="ECO:0000256" key="1">
    <source>
        <dbReference type="ARBA" id="ARBA00022737"/>
    </source>
</evidence>
<evidence type="ECO:0000259" key="2">
    <source>
        <dbReference type="Pfam" id="PF13472"/>
    </source>
</evidence>
<dbReference type="AlphaFoldDB" id="A0AB34JG42"/>
<dbReference type="EMBL" id="JBGBPQ010000008">
    <property type="protein sequence ID" value="KAL1520473.1"/>
    <property type="molecule type" value="Genomic_DNA"/>
</dbReference>
<keyword evidence="4" id="KW-1185">Reference proteome</keyword>
<dbReference type="PANTHER" id="PTHR23084:SF263">
    <property type="entry name" value="MORN REPEAT-CONTAINING PROTEIN 1"/>
    <property type="match status" value="1"/>
</dbReference>
<dbReference type="InterPro" id="IPR003409">
    <property type="entry name" value="MORN"/>
</dbReference>
<comment type="caution">
    <text evidence="3">The sequence shown here is derived from an EMBL/GenBank/DDBJ whole genome shotgun (WGS) entry which is preliminary data.</text>
</comment>
<organism evidence="3 4">
    <name type="scientific">Prymnesium parvum</name>
    <name type="common">Toxic golden alga</name>
    <dbReference type="NCBI Taxonomy" id="97485"/>
    <lineage>
        <taxon>Eukaryota</taxon>
        <taxon>Haptista</taxon>
        <taxon>Haptophyta</taxon>
        <taxon>Prymnesiophyceae</taxon>
        <taxon>Prymnesiales</taxon>
        <taxon>Prymnesiaceae</taxon>
        <taxon>Prymnesium</taxon>
    </lineage>
</organism>
<dbReference type="Gene3D" id="2.20.110.10">
    <property type="entry name" value="Histone H3 K4-specific methyltransferase SET7/9 N-terminal domain"/>
    <property type="match status" value="2"/>
</dbReference>
<reference evidence="3 4" key="1">
    <citation type="journal article" date="2024" name="Science">
        <title>Giant polyketide synthase enzymes in the biosynthesis of giant marine polyether toxins.</title>
        <authorList>
            <person name="Fallon T.R."/>
            <person name="Shende V.V."/>
            <person name="Wierzbicki I.H."/>
            <person name="Pendleton A.L."/>
            <person name="Watervoot N.F."/>
            <person name="Auber R.P."/>
            <person name="Gonzalez D.J."/>
            <person name="Wisecaver J.H."/>
            <person name="Moore B.S."/>
        </authorList>
    </citation>
    <scope>NUCLEOTIDE SEQUENCE [LARGE SCALE GENOMIC DNA]</scope>
    <source>
        <strain evidence="3 4">12B1</strain>
    </source>
</reference>
<dbReference type="InterPro" id="IPR036514">
    <property type="entry name" value="SGNH_hydro_sf"/>
</dbReference>
<proteinExistence type="predicted"/>
<dbReference type="SMART" id="SM00698">
    <property type="entry name" value="MORN"/>
    <property type="match status" value="6"/>
</dbReference>
<protein>
    <recommendedName>
        <fullName evidence="2">SGNH hydrolase-type esterase domain-containing protein</fullName>
    </recommendedName>
</protein>
<dbReference type="InterPro" id="IPR013830">
    <property type="entry name" value="SGNH_hydro"/>
</dbReference>
<dbReference type="PANTHER" id="PTHR23084">
    <property type="entry name" value="PHOSPHATIDYLINOSITOL-4-PHOSPHATE 5-KINASE RELATED"/>
    <property type="match status" value="1"/>
</dbReference>
<evidence type="ECO:0000313" key="3">
    <source>
        <dbReference type="EMBL" id="KAL1520473.1"/>
    </source>
</evidence>
<evidence type="ECO:0000313" key="4">
    <source>
        <dbReference type="Proteomes" id="UP001515480"/>
    </source>
</evidence>
<dbReference type="CDD" id="cd00229">
    <property type="entry name" value="SGNH_hydrolase"/>
    <property type="match status" value="1"/>
</dbReference>
<dbReference type="Gene3D" id="3.40.50.1110">
    <property type="entry name" value="SGNH hydrolase"/>
    <property type="match status" value="1"/>
</dbReference>
<dbReference type="SUPFAM" id="SSF52266">
    <property type="entry name" value="SGNH hydrolase"/>
    <property type="match status" value="1"/>
</dbReference>
<feature type="domain" description="SGNH hydrolase-type esterase" evidence="2">
    <location>
        <begin position="53"/>
        <end position="235"/>
    </location>
</feature>
<keyword evidence="1" id="KW-0677">Repeat</keyword>
<accession>A0AB34JG42</accession>
<dbReference type="Pfam" id="PF02493">
    <property type="entry name" value="MORN"/>
    <property type="match status" value="6"/>
</dbReference>
<name>A0AB34JG42_PRYPA</name>